<dbReference type="InterPro" id="IPR058163">
    <property type="entry name" value="LysR-type_TF_proteobact-type"/>
</dbReference>
<name>A0A841QJ12_9PROT</name>
<evidence type="ECO:0000256" key="4">
    <source>
        <dbReference type="ARBA" id="ARBA00023163"/>
    </source>
</evidence>
<gene>
    <name evidence="6" type="ORF">HNR55_003200</name>
</gene>
<dbReference type="GO" id="GO:0003700">
    <property type="term" value="F:DNA-binding transcription factor activity"/>
    <property type="evidence" value="ECO:0007669"/>
    <property type="project" value="InterPro"/>
</dbReference>
<dbReference type="PANTHER" id="PTHR30537">
    <property type="entry name" value="HTH-TYPE TRANSCRIPTIONAL REGULATOR"/>
    <property type="match status" value="1"/>
</dbReference>
<dbReference type="SUPFAM" id="SSF46785">
    <property type="entry name" value="Winged helix' DNA-binding domain"/>
    <property type="match status" value="1"/>
</dbReference>
<keyword evidence="4" id="KW-0804">Transcription</keyword>
<evidence type="ECO:0000256" key="2">
    <source>
        <dbReference type="ARBA" id="ARBA00023015"/>
    </source>
</evidence>
<dbReference type="GO" id="GO:0043565">
    <property type="term" value="F:sequence-specific DNA binding"/>
    <property type="evidence" value="ECO:0007669"/>
    <property type="project" value="TreeGrafter"/>
</dbReference>
<dbReference type="Gene3D" id="3.40.190.10">
    <property type="entry name" value="Periplasmic binding protein-like II"/>
    <property type="match status" value="2"/>
</dbReference>
<dbReference type="PROSITE" id="PS50931">
    <property type="entry name" value="HTH_LYSR"/>
    <property type="match status" value="1"/>
</dbReference>
<keyword evidence="2" id="KW-0805">Transcription regulation</keyword>
<evidence type="ECO:0000313" key="6">
    <source>
        <dbReference type="EMBL" id="MBB6458591.1"/>
    </source>
</evidence>
<keyword evidence="7" id="KW-1185">Reference proteome</keyword>
<dbReference type="PANTHER" id="PTHR30537:SF79">
    <property type="entry name" value="TRANSCRIPTIONAL REGULATOR-RELATED"/>
    <property type="match status" value="1"/>
</dbReference>
<dbReference type="InterPro" id="IPR005119">
    <property type="entry name" value="LysR_subst-bd"/>
</dbReference>
<evidence type="ECO:0000256" key="3">
    <source>
        <dbReference type="ARBA" id="ARBA00023125"/>
    </source>
</evidence>
<organism evidence="6 7">
    <name type="scientific">Acetobacter lovaniensis</name>
    <dbReference type="NCBI Taxonomy" id="104100"/>
    <lineage>
        <taxon>Bacteria</taxon>
        <taxon>Pseudomonadati</taxon>
        <taxon>Pseudomonadota</taxon>
        <taxon>Alphaproteobacteria</taxon>
        <taxon>Acetobacterales</taxon>
        <taxon>Acetobacteraceae</taxon>
        <taxon>Acetobacter</taxon>
    </lineage>
</organism>
<feature type="domain" description="HTH lysR-type" evidence="5">
    <location>
        <begin position="15"/>
        <end position="72"/>
    </location>
</feature>
<dbReference type="SUPFAM" id="SSF53850">
    <property type="entry name" value="Periplasmic binding protein-like II"/>
    <property type="match status" value="1"/>
</dbReference>
<protein>
    <submittedName>
        <fullName evidence="6">DNA-binding transcriptional LysR family regulator</fullName>
    </submittedName>
</protein>
<accession>A0A841QJ12</accession>
<dbReference type="Proteomes" id="UP000578000">
    <property type="component" value="Unassembled WGS sequence"/>
</dbReference>
<dbReference type="EMBL" id="JACHIE010000023">
    <property type="protein sequence ID" value="MBB6458591.1"/>
    <property type="molecule type" value="Genomic_DNA"/>
</dbReference>
<dbReference type="Gene3D" id="1.10.10.10">
    <property type="entry name" value="Winged helix-like DNA-binding domain superfamily/Winged helix DNA-binding domain"/>
    <property type="match status" value="1"/>
</dbReference>
<sequence>MTQHTRPMDPRYRIPPLSALNAFVTFARTGGIRRAATELRVDHAAISRHIRDLEVSLGITLRDKTTGGLTQAGQTYYDRIAPLLDGLATATADMRNRVAPLTVTCVHGFAYHWLLPRLYAFRKLHPHMEVQLRSVDASAAFHISGVESTNHAQIGYVRDGSTTPEPRTIRHMTIARPPVFPVASPQCLQALGGQPHTAEDLLDAPLLHEEDDTEWRRWFAAQGVHAAIIPTAGRLWQAHITLAAARAGEGIALGNPFLLGDDLLSGRLVRVQPTQTPLKATPLGAYVLRASEQMWEKPSLRTFRLWLMEQVAQEADTPLPPPA</sequence>
<evidence type="ECO:0000259" key="5">
    <source>
        <dbReference type="PROSITE" id="PS50931"/>
    </source>
</evidence>
<comment type="similarity">
    <text evidence="1">Belongs to the LysR transcriptional regulatory family.</text>
</comment>
<evidence type="ECO:0000313" key="7">
    <source>
        <dbReference type="Proteomes" id="UP000578000"/>
    </source>
</evidence>
<dbReference type="Pfam" id="PF00126">
    <property type="entry name" value="HTH_1"/>
    <property type="match status" value="1"/>
</dbReference>
<keyword evidence="3 6" id="KW-0238">DNA-binding</keyword>
<reference evidence="6 7" key="1">
    <citation type="submission" date="2020-08" db="EMBL/GenBank/DDBJ databases">
        <title>Genomic Encyclopedia of Type Strains, Phase IV (KMG-IV): sequencing the most valuable type-strain genomes for metagenomic binning, comparative biology and taxonomic classification.</title>
        <authorList>
            <person name="Goeker M."/>
        </authorList>
    </citation>
    <scope>NUCLEOTIDE SEQUENCE [LARGE SCALE GENOMIC DNA]</scope>
    <source>
        <strain evidence="6 7">DSM 4491</strain>
    </source>
</reference>
<proteinExistence type="inferred from homology"/>
<dbReference type="InterPro" id="IPR000847">
    <property type="entry name" value="LysR_HTH_N"/>
</dbReference>
<comment type="caution">
    <text evidence="6">The sequence shown here is derived from an EMBL/GenBank/DDBJ whole genome shotgun (WGS) entry which is preliminary data.</text>
</comment>
<dbReference type="AlphaFoldDB" id="A0A841QJ12"/>
<evidence type="ECO:0000256" key="1">
    <source>
        <dbReference type="ARBA" id="ARBA00009437"/>
    </source>
</evidence>
<dbReference type="InterPro" id="IPR036388">
    <property type="entry name" value="WH-like_DNA-bd_sf"/>
</dbReference>
<dbReference type="Pfam" id="PF03466">
    <property type="entry name" value="LysR_substrate"/>
    <property type="match status" value="1"/>
</dbReference>
<dbReference type="GO" id="GO:0006351">
    <property type="term" value="P:DNA-templated transcription"/>
    <property type="evidence" value="ECO:0007669"/>
    <property type="project" value="TreeGrafter"/>
</dbReference>
<dbReference type="InterPro" id="IPR036390">
    <property type="entry name" value="WH_DNA-bd_sf"/>
</dbReference>